<evidence type="ECO:0000313" key="2">
    <source>
        <dbReference type="EMBL" id="BBL07096.1"/>
    </source>
</evidence>
<accession>A0A4Y1X3Q7</accession>
<feature type="region of interest" description="Disordered" evidence="1">
    <location>
        <begin position="45"/>
        <end position="64"/>
    </location>
</feature>
<protein>
    <submittedName>
        <fullName evidence="2">Uncharacterized protein</fullName>
    </submittedName>
</protein>
<feature type="compositionally biased region" description="Basic and acidic residues" evidence="1">
    <location>
        <begin position="54"/>
        <end position="64"/>
    </location>
</feature>
<reference evidence="3" key="1">
    <citation type="submission" date="2019-06" db="EMBL/GenBank/DDBJ databases">
        <title>Alistipes onderdonkii subsp. vulgaris subsp. nov., Alistipes dispar sp. nov. and Alistipes communis sp. nov., isolated from human faeces, and creation of Alistipes onderdonkii subsp. onderdonkii subsp. nov.</title>
        <authorList>
            <person name="Sakamoto M."/>
            <person name="Ikeyama N."/>
            <person name="Ogata Y."/>
            <person name="Suda W."/>
            <person name="Iino T."/>
            <person name="Hattori M."/>
            <person name="Ohkuma M."/>
        </authorList>
    </citation>
    <scope>NUCLEOTIDE SEQUENCE [LARGE SCALE GENOMIC DNA]</scope>
    <source>
        <strain evidence="3">5CPEGH6</strain>
    </source>
</reference>
<keyword evidence="3" id="KW-1185">Reference proteome</keyword>
<proteinExistence type="predicted"/>
<gene>
    <name evidence="2" type="ORF">A5CPEGH6_17340</name>
</gene>
<dbReference type="KEGG" id="ada:A5CPEGH6_17340"/>
<dbReference type="EMBL" id="AP019736">
    <property type="protein sequence ID" value="BBL07096.1"/>
    <property type="molecule type" value="Genomic_DNA"/>
</dbReference>
<organism evidence="2 3">
    <name type="scientific">Alistipes dispar</name>
    <dbReference type="NCBI Taxonomy" id="2585119"/>
    <lineage>
        <taxon>Bacteria</taxon>
        <taxon>Pseudomonadati</taxon>
        <taxon>Bacteroidota</taxon>
        <taxon>Bacteroidia</taxon>
        <taxon>Bacteroidales</taxon>
        <taxon>Rikenellaceae</taxon>
        <taxon>Alistipes</taxon>
    </lineage>
</organism>
<name>A0A4Y1X3Q7_9BACT</name>
<sequence>MAGENGAGNRKTADSGEAVAEAAAPFAVPVAAARIAVLRTRIFPGRSGGMKRCYSREPIPEDRR</sequence>
<evidence type="ECO:0000256" key="1">
    <source>
        <dbReference type="SAM" id="MobiDB-lite"/>
    </source>
</evidence>
<dbReference type="AlphaFoldDB" id="A0A4Y1X3Q7"/>
<dbReference type="Proteomes" id="UP000319374">
    <property type="component" value="Chromosome"/>
</dbReference>
<evidence type="ECO:0000313" key="3">
    <source>
        <dbReference type="Proteomes" id="UP000319374"/>
    </source>
</evidence>